<evidence type="ECO:0000313" key="1">
    <source>
        <dbReference type="EMBL" id="KYC34833.1"/>
    </source>
</evidence>
<dbReference type="Proteomes" id="UP000076925">
    <property type="component" value="Unassembled WGS sequence"/>
</dbReference>
<organism evidence="1 2">
    <name type="scientific">Scytonema hofmannii PCC 7110</name>
    <dbReference type="NCBI Taxonomy" id="128403"/>
    <lineage>
        <taxon>Bacteria</taxon>
        <taxon>Bacillati</taxon>
        <taxon>Cyanobacteriota</taxon>
        <taxon>Cyanophyceae</taxon>
        <taxon>Nostocales</taxon>
        <taxon>Scytonemataceae</taxon>
        <taxon>Scytonema</taxon>
    </lineage>
</organism>
<dbReference type="EMBL" id="ANNX02000064">
    <property type="protein sequence ID" value="KYC34833.1"/>
    <property type="molecule type" value="Genomic_DNA"/>
</dbReference>
<dbReference type="AlphaFoldDB" id="A0A139WQW5"/>
<dbReference type="RefSeq" id="WP_017741011.1">
    <property type="nucleotide sequence ID" value="NZ_KQ976355.1"/>
</dbReference>
<accession>A0A139WQW5</accession>
<dbReference type="STRING" id="128403.WA1_49825"/>
<gene>
    <name evidence="1" type="ORF">WA1_49825</name>
</gene>
<comment type="caution">
    <text evidence="1">The sequence shown here is derived from an EMBL/GenBank/DDBJ whole genome shotgun (WGS) entry which is preliminary data.</text>
</comment>
<name>A0A139WQW5_9CYAN</name>
<protein>
    <submittedName>
        <fullName evidence="1">Uncharacterized protein</fullName>
    </submittedName>
</protein>
<sequence length="90" mass="10264">MPNSIAKLPTTIRCVSGTLLKRTQAAVDIAKSRIQLSDAAYQTWLQQLGNEIKSVFTSVPDVEVVFTEEYPKWIENHHSSYQDSNLRNRK</sequence>
<reference evidence="1 2" key="1">
    <citation type="journal article" date="2013" name="Genome Biol. Evol.">
        <title>Genomes of Stigonematalean cyanobacteria (subsection V) and the evolution of oxygenic photosynthesis from prokaryotes to plastids.</title>
        <authorList>
            <person name="Dagan T."/>
            <person name="Roettger M."/>
            <person name="Stucken K."/>
            <person name="Landan G."/>
            <person name="Koch R."/>
            <person name="Major P."/>
            <person name="Gould S.B."/>
            <person name="Goremykin V.V."/>
            <person name="Rippka R."/>
            <person name="Tandeau de Marsac N."/>
            <person name="Gugger M."/>
            <person name="Lockhart P.J."/>
            <person name="Allen J.F."/>
            <person name="Brune I."/>
            <person name="Maus I."/>
            <person name="Puhler A."/>
            <person name="Martin W.F."/>
        </authorList>
    </citation>
    <scope>NUCLEOTIDE SEQUENCE [LARGE SCALE GENOMIC DNA]</scope>
    <source>
        <strain evidence="1 2">PCC 7110</strain>
    </source>
</reference>
<keyword evidence="2" id="KW-1185">Reference proteome</keyword>
<proteinExistence type="predicted"/>
<evidence type="ECO:0000313" key="2">
    <source>
        <dbReference type="Proteomes" id="UP000076925"/>
    </source>
</evidence>